<dbReference type="RefSeq" id="WP_256421610.1">
    <property type="nucleotide sequence ID" value="NZ_JANHDI010000008.1"/>
</dbReference>
<dbReference type="PRINTS" id="PR01713">
    <property type="entry name" value="NUCEPIMERASE"/>
</dbReference>
<evidence type="ECO:0000259" key="2">
    <source>
        <dbReference type="Pfam" id="PF01370"/>
    </source>
</evidence>
<proteinExistence type="inferred from homology"/>
<keyword evidence="4" id="KW-1185">Reference proteome</keyword>
<dbReference type="Gene3D" id="3.90.25.10">
    <property type="entry name" value="UDP-galactose 4-epimerase, domain 1"/>
    <property type="match status" value="1"/>
</dbReference>
<feature type="domain" description="NAD-dependent epimerase/dehydratase" evidence="2">
    <location>
        <begin position="11"/>
        <end position="240"/>
    </location>
</feature>
<gene>
    <name evidence="3" type="ORF">ACFSBX_00805</name>
</gene>
<accession>A0ABD6CJF9</accession>
<name>A0ABD6CJF9_9EURY</name>
<evidence type="ECO:0000313" key="3">
    <source>
        <dbReference type="EMBL" id="MFD1597514.1"/>
    </source>
</evidence>
<dbReference type="Pfam" id="PF01370">
    <property type="entry name" value="Epimerase"/>
    <property type="match status" value="1"/>
</dbReference>
<protein>
    <submittedName>
        <fullName evidence="3">NAD-dependent epimerase/dehydratase family protein</fullName>
    </submittedName>
</protein>
<evidence type="ECO:0000256" key="1">
    <source>
        <dbReference type="ARBA" id="ARBA00007637"/>
    </source>
</evidence>
<dbReference type="EMBL" id="JBHUDK010000002">
    <property type="protein sequence ID" value="MFD1597514.1"/>
    <property type="molecule type" value="Genomic_DNA"/>
</dbReference>
<evidence type="ECO:0000313" key="4">
    <source>
        <dbReference type="Proteomes" id="UP001597085"/>
    </source>
</evidence>
<organism evidence="3 4">
    <name type="scientific">Halobellus rarus</name>
    <dbReference type="NCBI Taxonomy" id="1126237"/>
    <lineage>
        <taxon>Archaea</taxon>
        <taxon>Methanobacteriati</taxon>
        <taxon>Methanobacteriota</taxon>
        <taxon>Stenosarchaea group</taxon>
        <taxon>Halobacteria</taxon>
        <taxon>Halobacteriales</taxon>
        <taxon>Haloferacaceae</taxon>
        <taxon>Halobellus</taxon>
    </lineage>
</organism>
<dbReference type="Gene3D" id="3.40.50.720">
    <property type="entry name" value="NAD(P)-binding Rossmann-like Domain"/>
    <property type="match status" value="1"/>
</dbReference>
<dbReference type="InterPro" id="IPR001509">
    <property type="entry name" value="Epimerase_deHydtase"/>
</dbReference>
<dbReference type="AlphaFoldDB" id="A0ABD6CJF9"/>
<comment type="caution">
    <text evidence="3">The sequence shown here is derived from an EMBL/GenBank/DDBJ whole genome shotgun (WGS) entry which is preliminary data.</text>
</comment>
<dbReference type="InterPro" id="IPR036291">
    <property type="entry name" value="NAD(P)-bd_dom_sf"/>
</dbReference>
<dbReference type="SUPFAM" id="SSF51735">
    <property type="entry name" value="NAD(P)-binding Rossmann-fold domains"/>
    <property type="match status" value="1"/>
</dbReference>
<dbReference type="Proteomes" id="UP001597085">
    <property type="component" value="Unassembled WGS sequence"/>
</dbReference>
<reference evidence="3 4" key="1">
    <citation type="journal article" date="2019" name="Int. J. Syst. Evol. Microbiol.">
        <title>The Global Catalogue of Microorganisms (GCM) 10K type strain sequencing project: providing services to taxonomists for standard genome sequencing and annotation.</title>
        <authorList>
            <consortium name="The Broad Institute Genomics Platform"/>
            <consortium name="The Broad Institute Genome Sequencing Center for Infectious Disease"/>
            <person name="Wu L."/>
            <person name="Ma J."/>
        </authorList>
    </citation>
    <scope>NUCLEOTIDE SEQUENCE [LARGE SCALE GENOMIC DNA]</scope>
    <source>
        <strain evidence="3 4">CGMCC 1.12121</strain>
    </source>
</reference>
<dbReference type="PANTHER" id="PTHR43000">
    <property type="entry name" value="DTDP-D-GLUCOSE 4,6-DEHYDRATASE-RELATED"/>
    <property type="match status" value="1"/>
</dbReference>
<comment type="similarity">
    <text evidence="1">Belongs to the NAD(P)-dependent epimerase/dehydratase family.</text>
</comment>
<sequence>MTELGPTDQTVLVTGGAGFIGSHLVEHLVDDNEVRVLDNLSTGSRENLPADAELIVGDVRSTDDLSRATRDIDVVFHQAAQVSVERSINDPTESFSSNIEPTIDVLELARKRDFRVIVASSCAIYGDPEYTPIDESHRTEPNSPYGLEKLTVDRYTQLYNELYDIETVALRYFNVYGPRQSVGDYSGVISVFREQANAGEDLTVEGDGQQTRDFVHVDDIVRANMYAAETKETGYAYNVGTGSATSIRELAEIIQDLSDSTPDIVHIAERKGDIEESEADLTKIQNKLGFEPRVPLKEGLRSLMN</sequence>